<proteinExistence type="inferred from homology"/>
<organism evidence="11">
    <name type="scientific">Phaffia rhodozyma</name>
    <name type="common">Yeast</name>
    <name type="synonym">Xanthophyllomyces dendrorhous</name>
    <dbReference type="NCBI Taxonomy" id="264483"/>
    <lineage>
        <taxon>Eukaryota</taxon>
        <taxon>Fungi</taxon>
        <taxon>Dikarya</taxon>
        <taxon>Basidiomycota</taxon>
        <taxon>Agaricomycotina</taxon>
        <taxon>Tremellomycetes</taxon>
        <taxon>Cystofilobasidiales</taxon>
        <taxon>Mrakiaceae</taxon>
        <taxon>Phaffia</taxon>
    </lineage>
</organism>
<reference evidence="11" key="1">
    <citation type="submission" date="2014-08" db="EMBL/GenBank/DDBJ databases">
        <authorList>
            <person name="Sharma Rahul"/>
            <person name="Thines Marco"/>
        </authorList>
    </citation>
    <scope>NUCLEOTIDE SEQUENCE</scope>
</reference>
<dbReference type="Pfam" id="PF02492">
    <property type="entry name" value="cobW"/>
    <property type="match status" value="1"/>
</dbReference>
<feature type="compositionally biased region" description="Low complexity" evidence="8">
    <location>
        <begin position="1"/>
        <end position="15"/>
    </location>
</feature>
<dbReference type="AlphaFoldDB" id="A0A0F7SR57"/>
<name>A0A0F7SR57_PHARH</name>
<evidence type="ECO:0000313" key="11">
    <source>
        <dbReference type="EMBL" id="CED84707.1"/>
    </source>
</evidence>
<protein>
    <submittedName>
        <fullName evidence="11">Cobalamin synthesis protein</fullName>
    </submittedName>
</protein>
<evidence type="ECO:0000256" key="8">
    <source>
        <dbReference type="SAM" id="MobiDB-lite"/>
    </source>
</evidence>
<dbReference type="PANTHER" id="PTHR13748">
    <property type="entry name" value="COBW-RELATED"/>
    <property type="match status" value="1"/>
</dbReference>
<dbReference type="Gene3D" id="3.40.50.300">
    <property type="entry name" value="P-loop containing nucleotide triphosphate hydrolases"/>
    <property type="match status" value="1"/>
</dbReference>
<keyword evidence="1" id="KW-0547">Nucleotide-binding</keyword>
<evidence type="ECO:0000256" key="6">
    <source>
        <dbReference type="ARBA" id="ARBA00034320"/>
    </source>
</evidence>
<evidence type="ECO:0000256" key="3">
    <source>
        <dbReference type="ARBA" id="ARBA00022833"/>
    </source>
</evidence>
<dbReference type="PANTHER" id="PTHR13748:SF31">
    <property type="entry name" value="ZINC-REGULATED GTPASE METALLOPROTEIN ACTIVATOR 1A-RELATED"/>
    <property type="match status" value="1"/>
</dbReference>
<dbReference type="GO" id="GO:0005737">
    <property type="term" value="C:cytoplasm"/>
    <property type="evidence" value="ECO:0007669"/>
    <property type="project" value="TreeGrafter"/>
</dbReference>
<dbReference type="InterPro" id="IPR027417">
    <property type="entry name" value="P-loop_NTPase"/>
</dbReference>
<evidence type="ECO:0000256" key="2">
    <source>
        <dbReference type="ARBA" id="ARBA00022801"/>
    </source>
</evidence>
<evidence type="ECO:0000256" key="1">
    <source>
        <dbReference type="ARBA" id="ARBA00022741"/>
    </source>
</evidence>
<feature type="domain" description="CobW C-terminal" evidence="10">
    <location>
        <begin position="312"/>
        <end position="374"/>
    </location>
</feature>
<comment type="catalytic activity">
    <reaction evidence="7">
        <text>GTP + H2O = GDP + phosphate + H(+)</text>
        <dbReference type="Rhea" id="RHEA:19669"/>
        <dbReference type="ChEBI" id="CHEBI:15377"/>
        <dbReference type="ChEBI" id="CHEBI:15378"/>
        <dbReference type="ChEBI" id="CHEBI:37565"/>
        <dbReference type="ChEBI" id="CHEBI:43474"/>
        <dbReference type="ChEBI" id="CHEBI:58189"/>
    </reaction>
    <physiologicalReaction direction="left-to-right" evidence="7">
        <dbReference type="Rhea" id="RHEA:19670"/>
    </physiologicalReaction>
</comment>
<accession>A0A0F7SR57</accession>
<dbReference type="SUPFAM" id="SSF90002">
    <property type="entry name" value="Hypothetical protein YjiA, C-terminal domain"/>
    <property type="match status" value="1"/>
</dbReference>
<dbReference type="Pfam" id="PF07683">
    <property type="entry name" value="CobW_C"/>
    <property type="match status" value="1"/>
</dbReference>
<dbReference type="EMBL" id="LN483166">
    <property type="protein sequence ID" value="CED84707.1"/>
    <property type="molecule type" value="Genomic_DNA"/>
</dbReference>
<dbReference type="SUPFAM" id="SSF52540">
    <property type="entry name" value="P-loop containing nucleoside triphosphate hydrolases"/>
    <property type="match status" value="1"/>
</dbReference>
<feature type="region of interest" description="Disordered" evidence="8">
    <location>
        <begin position="1"/>
        <end position="23"/>
    </location>
</feature>
<keyword evidence="4" id="KW-0342">GTP-binding</keyword>
<evidence type="ECO:0000259" key="10">
    <source>
        <dbReference type="Pfam" id="PF07683"/>
    </source>
</evidence>
<dbReference type="InterPro" id="IPR036627">
    <property type="entry name" value="CobW-likC_sf"/>
</dbReference>
<sequence length="389" mass="42455">MALAATSTTTMMSASDSEDDNPPVLVGSKVPLTLLTGYLGAGKSTLIQHILSADHGLRIAVIMNEFSDTADIESRSISIQSATGATSSPLLTLPNGCLCCAARDDGFAAIQEMVAQRGSFDYILLETTGLADPGPIAESFWRNEEWDADVRLDGVVCVVDAMWGLKQQLEKPEVEGEATEWEKQIACADVILLNKVADVPLSQVEEVEEAIRRINLTAQIHRTTRSILPLSNILDLKAYSPNPNEQPVVPSFLSSRSDPTSESRAHAHPHPSAHTHSSQIASTVIPLPALSIEQIDSVKRWIQSLLWDPESLQQSESSPPEVLRLKGIFWTDAEREPQGWVLQGVRGVYELEEITTGERGKGEGKIVVIGRYVDLLGDSLKEVLWKEDS</sequence>
<comment type="similarity">
    <text evidence="6">Belongs to the SIMIBI class G3E GTPase family. ZNG1 subfamily.</text>
</comment>
<dbReference type="InterPro" id="IPR051316">
    <property type="entry name" value="Zinc-reg_GTPase_activator"/>
</dbReference>
<feature type="region of interest" description="Disordered" evidence="8">
    <location>
        <begin position="245"/>
        <end position="279"/>
    </location>
</feature>
<dbReference type="GO" id="GO:0016787">
    <property type="term" value="F:hydrolase activity"/>
    <property type="evidence" value="ECO:0007669"/>
    <property type="project" value="UniProtKB-KW"/>
</dbReference>
<keyword evidence="3" id="KW-0862">Zinc</keyword>
<feature type="domain" description="CobW/HypB/UreG nucleotide-binding" evidence="9">
    <location>
        <begin position="31"/>
        <end position="221"/>
    </location>
</feature>
<evidence type="ECO:0000259" key="9">
    <source>
        <dbReference type="Pfam" id="PF02492"/>
    </source>
</evidence>
<evidence type="ECO:0000256" key="7">
    <source>
        <dbReference type="ARBA" id="ARBA00049117"/>
    </source>
</evidence>
<evidence type="ECO:0000256" key="5">
    <source>
        <dbReference type="ARBA" id="ARBA00023186"/>
    </source>
</evidence>
<dbReference type="InterPro" id="IPR011629">
    <property type="entry name" value="CobW-like_C"/>
</dbReference>
<dbReference type="Gene3D" id="3.30.1220.10">
    <property type="entry name" value="CobW-like, C-terminal domain"/>
    <property type="match status" value="1"/>
</dbReference>
<dbReference type="InterPro" id="IPR003495">
    <property type="entry name" value="CobW/HypB/UreG_nucleotide-bd"/>
</dbReference>
<keyword evidence="5" id="KW-0143">Chaperone</keyword>
<evidence type="ECO:0000256" key="4">
    <source>
        <dbReference type="ARBA" id="ARBA00023134"/>
    </source>
</evidence>
<dbReference type="GO" id="GO:0005525">
    <property type="term" value="F:GTP binding"/>
    <property type="evidence" value="ECO:0007669"/>
    <property type="project" value="UniProtKB-KW"/>
</dbReference>
<keyword evidence="2" id="KW-0378">Hydrolase</keyword>
<dbReference type="CDD" id="cd03112">
    <property type="entry name" value="CobW-like"/>
    <property type="match status" value="1"/>
</dbReference>